<dbReference type="Proteomes" id="UP000559027">
    <property type="component" value="Unassembled WGS sequence"/>
</dbReference>
<keyword evidence="2" id="KW-0472">Membrane</keyword>
<accession>A0A8H5CWX4</accession>
<name>A0A8H5CWX4_9AGAR</name>
<feature type="region of interest" description="Disordered" evidence="1">
    <location>
        <begin position="189"/>
        <end position="229"/>
    </location>
</feature>
<feature type="transmembrane region" description="Helical" evidence="2">
    <location>
        <begin position="59"/>
        <end position="80"/>
    </location>
</feature>
<evidence type="ECO:0000313" key="4">
    <source>
        <dbReference type="Proteomes" id="UP000559027"/>
    </source>
</evidence>
<evidence type="ECO:0000256" key="1">
    <source>
        <dbReference type="SAM" id="MobiDB-lite"/>
    </source>
</evidence>
<sequence length="229" mass="24828">MSLLPRPILGSTDDFIRLHKRYDSTVTSSQPPEHPQADVQPTGTTLPSEDSLNHMIDSIQALLLIILIIAGTVSLTYLAFRKLFREGFQTSEEQAQSKKPTSNPGLPSDPYLTCTNTSLDASLVAATEPSFKHTTIPPRAHCAFNRKPDTYSGGEPFQWCTCSTAGPGPNTACYPGVIWDPSSLYSTSTPNGSCRGHPLEKEKRLSSPPAYPQGEGLVNTIEKEPASKP</sequence>
<evidence type="ECO:0000256" key="2">
    <source>
        <dbReference type="SAM" id="Phobius"/>
    </source>
</evidence>
<keyword evidence="4" id="KW-1185">Reference proteome</keyword>
<dbReference type="AlphaFoldDB" id="A0A8H5CWX4"/>
<gene>
    <name evidence="3" type="ORF">D9756_009589</name>
</gene>
<protein>
    <submittedName>
        <fullName evidence="3">Uncharacterized protein</fullName>
    </submittedName>
</protein>
<dbReference type="OrthoDB" id="10494932at2759"/>
<comment type="caution">
    <text evidence="3">The sequence shown here is derived from an EMBL/GenBank/DDBJ whole genome shotgun (WGS) entry which is preliminary data.</text>
</comment>
<keyword evidence="2" id="KW-0812">Transmembrane</keyword>
<organism evidence="3 4">
    <name type="scientific">Leucocoprinus leucothites</name>
    <dbReference type="NCBI Taxonomy" id="201217"/>
    <lineage>
        <taxon>Eukaryota</taxon>
        <taxon>Fungi</taxon>
        <taxon>Dikarya</taxon>
        <taxon>Basidiomycota</taxon>
        <taxon>Agaricomycotina</taxon>
        <taxon>Agaricomycetes</taxon>
        <taxon>Agaricomycetidae</taxon>
        <taxon>Agaricales</taxon>
        <taxon>Agaricineae</taxon>
        <taxon>Agaricaceae</taxon>
        <taxon>Leucocoprinus</taxon>
    </lineage>
</organism>
<keyword evidence="2" id="KW-1133">Transmembrane helix</keyword>
<dbReference type="EMBL" id="JAACJO010000019">
    <property type="protein sequence ID" value="KAF5348548.1"/>
    <property type="molecule type" value="Genomic_DNA"/>
</dbReference>
<feature type="compositionally biased region" description="Polar residues" evidence="1">
    <location>
        <begin position="39"/>
        <end position="49"/>
    </location>
</feature>
<proteinExistence type="predicted"/>
<feature type="region of interest" description="Disordered" evidence="1">
    <location>
        <begin position="24"/>
        <end position="49"/>
    </location>
</feature>
<evidence type="ECO:0000313" key="3">
    <source>
        <dbReference type="EMBL" id="KAF5348548.1"/>
    </source>
</evidence>
<reference evidence="3 4" key="1">
    <citation type="journal article" date="2020" name="ISME J.">
        <title>Uncovering the hidden diversity of litter-decomposition mechanisms in mushroom-forming fungi.</title>
        <authorList>
            <person name="Floudas D."/>
            <person name="Bentzer J."/>
            <person name="Ahren D."/>
            <person name="Johansson T."/>
            <person name="Persson P."/>
            <person name="Tunlid A."/>
        </authorList>
    </citation>
    <scope>NUCLEOTIDE SEQUENCE [LARGE SCALE GENOMIC DNA]</scope>
    <source>
        <strain evidence="3 4">CBS 146.42</strain>
    </source>
</reference>